<gene>
    <name evidence="3" type="ORF">ACHHYP_02595</name>
</gene>
<reference evidence="3 4" key="1">
    <citation type="journal article" date="2014" name="Genome Biol. Evol.">
        <title>The secreted proteins of Achlya hypogyna and Thraustotheca clavata identify the ancestral oomycete secretome and reveal gene acquisitions by horizontal gene transfer.</title>
        <authorList>
            <person name="Misner I."/>
            <person name="Blouin N."/>
            <person name="Leonard G."/>
            <person name="Richards T.A."/>
            <person name="Lane C.E."/>
        </authorList>
    </citation>
    <scope>NUCLEOTIDE SEQUENCE [LARGE SCALE GENOMIC DNA]</scope>
    <source>
        <strain evidence="3 4">ATCC 48635</strain>
    </source>
</reference>
<proteinExistence type="predicted"/>
<dbReference type="AlphaFoldDB" id="A0A1V9ZS26"/>
<protein>
    <recommendedName>
        <fullName evidence="2">Prolyl 4-hydroxylase alpha subunit Fe(2+) 2OG dioxygenase domain-containing protein</fullName>
    </recommendedName>
</protein>
<sequence length="731" mass="79340">MHLLDTARPSRADTPTPTDNATPLATIDVDTSLDVPTAFHAILRDVVTSGTFAVGGLLEQTFPLSCLSVDGVGRIAFPLCAEQAAKLKTVCTQSPFGRGTHTVTGTTVRRSVEAVAAQVHLSPQWTSAVGVLAQSACEKMGLGLPVQAHLYKLLLYETGDFFLEHQDTEKEPGMFGTLLIQLPAEHMGGHLELRHQDQRKHFGLDGPESANAMYYTAFFADVHHQVTPVTAGYRLVLAYNLVWPDAPHVHVVPPSNADAVRRARVVAGRWTEPHMLVLPLDHEYTSMSAKFAMLKGRDRAVVQVLQETGLLDLHLVTVQKSVSVDPEADGVCWKRRKVSDEDTSDSSDTEKPMEDELPLVESDDVIGFDTETRVKQWVNERDEPVSLPIKLDVKSNVVRGAFKGRQPVERKIEGYMGNEGPSVEFIYREALLVAWPRARALEIAGIEPVLALVRSHIEAGDVASAQSALAQIVAFGAAPTVPQLVTAVTCAVTLNAQDAALALLRRWGKDATAAALVPREEDDDEWETSKTRKPKLAPLIDCVAAVISTFEWTEPVQEVVLKYVVPPLGYDAVVQLAAVAPAATATLLDISGWKTAKLSLAALKSVYDLTVVGIVDGALFLKLVQSAMLSYGKLATLMKHAQRHRTDAAKVLMLTLAQRPPNAKHTAGVALSLLSSPETAPHFVQSLVRACDSPTDKIVPAVLEAARDVSSTEQYRILARFRAALVESEND</sequence>
<accession>A0A1V9ZS26</accession>
<dbReference type="PANTHER" id="PTHR33099">
    <property type="entry name" value="FE2OG DIOXYGENASE DOMAIN-CONTAINING PROTEIN"/>
    <property type="match status" value="1"/>
</dbReference>
<dbReference type="Proteomes" id="UP000243579">
    <property type="component" value="Unassembled WGS sequence"/>
</dbReference>
<name>A0A1V9ZS26_ACHHY</name>
<feature type="region of interest" description="Disordered" evidence="1">
    <location>
        <begin position="335"/>
        <end position="356"/>
    </location>
</feature>
<evidence type="ECO:0000256" key="1">
    <source>
        <dbReference type="SAM" id="MobiDB-lite"/>
    </source>
</evidence>
<organism evidence="3 4">
    <name type="scientific">Achlya hypogyna</name>
    <name type="common">Oomycete</name>
    <name type="synonym">Protoachlya hypogyna</name>
    <dbReference type="NCBI Taxonomy" id="1202772"/>
    <lineage>
        <taxon>Eukaryota</taxon>
        <taxon>Sar</taxon>
        <taxon>Stramenopiles</taxon>
        <taxon>Oomycota</taxon>
        <taxon>Saprolegniomycetes</taxon>
        <taxon>Saprolegniales</taxon>
        <taxon>Achlyaceae</taxon>
        <taxon>Achlya</taxon>
    </lineage>
</organism>
<dbReference type="EMBL" id="JNBR01000023">
    <property type="protein sequence ID" value="OQS00804.1"/>
    <property type="molecule type" value="Genomic_DNA"/>
</dbReference>
<evidence type="ECO:0000313" key="4">
    <source>
        <dbReference type="Proteomes" id="UP000243579"/>
    </source>
</evidence>
<dbReference type="InterPro" id="IPR044862">
    <property type="entry name" value="Pro_4_hyd_alph_FE2OG_OXY"/>
</dbReference>
<dbReference type="OrthoDB" id="116233at2759"/>
<feature type="region of interest" description="Disordered" evidence="1">
    <location>
        <begin position="1"/>
        <end position="25"/>
    </location>
</feature>
<comment type="caution">
    <text evidence="3">The sequence shown here is derived from an EMBL/GenBank/DDBJ whole genome shotgun (WGS) entry which is preliminary data.</text>
</comment>
<feature type="compositionally biased region" description="Low complexity" evidence="1">
    <location>
        <begin position="12"/>
        <end position="25"/>
    </location>
</feature>
<keyword evidence="4" id="KW-1185">Reference proteome</keyword>
<feature type="domain" description="Prolyl 4-hydroxylase alpha subunit Fe(2+) 2OG dioxygenase" evidence="2">
    <location>
        <begin position="152"/>
        <end position="240"/>
    </location>
</feature>
<evidence type="ECO:0000313" key="3">
    <source>
        <dbReference type="EMBL" id="OQS00804.1"/>
    </source>
</evidence>
<evidence type="ECO:0000259" key="2">
    <source>
        <dbReference type="Pfam" id="PF13640"/>
    </source>
</evidence>
<dbReference type="STRING" id="1202772.A0A1V9ZS26"/>
<dbReference type="Pfam" id="PF13640">
    <property type="entry name" value="2OG-FeII_Oxy_3"/>
    <property type="match status" value="1"/>
</dbReference>
<dbReference type="PANTHER" id="PTHR33099:SF7">
    <property type="entry name" value="MYND-TYPE DOMAIN-CONTAINING PROTEIN"/>
    <property type="match status" value="1"/>
</dbReference>
<dbReference type="Gene3D" id="2.60.120.620">
    <property type="entry name" value="q2cbj1_9rhob like domain"/>
    <property type="match status" value="1"/>
</dbReference>